<evidence type="ECO:0000256" key="1">
    <source>
        <dbReference type="SAM" id="MobiDB-lite"/>
    </source>
</evidence>
<dbReference type="EMBL" id="JAHHHV010000065">
    <property type="protein sequence ID" value="MBW4466021.1"/>
    <property type="molecule type" value="Genomic_DNA"/>
</dbReference>
<dbReference type="AlphaFoldDB" id="A0A951U504"/>
<dbReference type="SUPFAM" id="SSF116960">
    <property type="entry name" value="YfbU-like"/>
    <property type="match status" value="1"/>
</dbReference>
<reference evidence="2" key="2">
    <citation type="journal article" date="2022" name="Microbiol. Resour. Announc.">
        <title>Metagenome Sequencing to Explore Phylogenomics of Terrestrial Cyanobacteria.</title>
        <authorList>
            <person name="Ward R.D."/>
            <person name="Stajich J.E."/>
            <person name="Johansen J.R."/>
            <person name="Huntemann M."/>
            <person name="Clum A."/>
            <person name="Foster B."/>
            <person name="Foster B."/>
            <person name="Roux S."/>
            <person name="Palaniappan K."/>
            <person name="Varghese N."/>
            <person name="Mukherjee S."/>
            <person name="Reddy T.B.K."/>
            <person name="Daum C."/>
            <person name="Copeland A."/>
            <person name="Chen I.A."/>
            <person name="Ivanova N.N."/>
            <person name="Kyrpides N.C."/>
            <person name="Shapiro N."/>
            <person name="Eloe-Fadrosh E.A."/>
            <person name="Pietrasiak N."/>
        </authorList>
    </citation>
    <scope>NUCLEOTIDE SEQUENCE</scope>
    <source>
        <strain evidence="2">GSE-TBD4-15B</strain>
    </source>
</reference>
<proteinExistence type="predicted"/>
<gene>
    <name evidence="2" type="ORF">KME07_11355</name>
</gene>
<organism evidence="2 3">
    <name type="scientific">Pegethrix bostrychoides GSE-TBD4-15B</name>
    <dbReference type="NCBI Taxonomy" id="2839662"/>
    <lineage>
        <taxon>Bacteria</taxon>
        <taxon>Bacillati</taxon>
        <taxon>Cyanobacteriota</taxon>
        <taxon>Cyanophyceae</taxon>
        <taxon>Oculatellales</taxon>
        <taxon>Oculatellaceae</taxon>
        <taxon>Pegethrix</taxon>
    </lineage>
</organism>
<feature type="region of interest" description="Disordered" evidence="1">
    <location>
        <begin position="1"/>
        <end position="23"/>
    </location>
</feature>
<accession>A0A951U504</accession>
<comment type="caution">
    <text evidence="2">The sequence shown here is derived from an EMBL/GenBank/DDBJ whole genome shotgun (WGS) entry which is preliminary data.</text>
</comment>
<protein>
    <submittedName>
        <fullName evidence="2">Uncharacterized protein</fullName>
    </submittedName>
</protein>
<name>A0A951U504_9CYAN</name>
<evidence type="ECO:0000313" key="3">
    <source>
        <dbReference type="Proteomes" id="UP000707356"/>
    </source>
</evidence>
<evidence type="ECO:0000313" key="2">
    <source>
        <dbReference type="EMBL" id="MBW4466021.1"/>
    </source>
</evidence>
<sequence>MFGDKLPTHPSLQPPGQLKQSRRNLPKAQEAIYEFLLEIVKNWPPEDVLKEFRHLFIHHSDTVSSNTLPYLYEIVFANQEQEFQHTLKRSCYILINNWDITRNRESIQQLLQLFSDPILYKHTISPTLKRLREWLRNFIASPDFQELKLFTARYDDRLHWSQRYASYLLVPQYINLENPMEQRQAARNLSRKLKEKFKFDLAMYTASSQASLPPEVIPKDRKFDNPTSLGDDVLRLIKRIVAKRGFFSYPNIAHIFINQTQNSSYRAFKQSLLEYLIFSVEKDEFASILKSQLAEKLESLYAEHDDKPINNALILRTANRVLEYLTTENHQEPSSLFVLLLSQGNSLTLVVVLLKIILICRYARTHLEARIADLIRYYSSYSEEECQWVVNFFEMFRIITAIYTENIEYNLVNMSESCSRQQIEADMTAYRIFSQLKHRRYSEPDMLELKTVEASFELPSEEMTS</sequence>
<reference evidence="2" key="1">
    <citation type="submission" date="2021-05" db="EMBL/GenBank/DDBJ databases">
        <authorList>
            <person name="Pietrasiak N."/>
            <person name="Ward R."/>
            <person name="Stajich J.E."/>
            <person name="Kurbessoian T."/>
        </authorList>
    </citation>
    <scope>NUCLEOTIDE SEQUENCE</scope>
    <source>
        <strain evidence="2">GSE-TBD4-15B</strain>
    </source>
</reference>
<dbReference type="Proteomes" id="UP000707356">
    <property type="component" value="Unassembled WGS sequence"/>
</dbReference>